<organism evidence="2 3">
    <name type="scientific">Marisediminitalea aggregata</name>
    <dbReference type="NCBI Taxonomy" id="634436"/>
    <lineage>
        <taxon>Bacteria</taxon>
        <taxon>Pseudomonadati</taxon>
        <taxon>Pseudomonadota</taxon>
        <taxon>Gammaproteobacteria</taxon>
        <taxon>Alteromonadales</taxon>
        <taxon>Alteromonadaceae</taxon>
        <taxon>Marisediminitalea</taxon>
    </lineage>
</organism>
<proteinExistence type="predicted"/>
<accession>A0A1M5QGE2</accession>
<evidence type="ECO:0000256" key="1">
    <source>
        <dbReference type="SAM" id="Phobius"/>
    </source>
</evidence>
<name>A0A1M5QGE2_9ALTE</name>
<dbReference type="OrthoDB" id="6331852at2"/>
<gene>
    <name evidence="2" type="ORF">SAMN05216361_3899</name>
</gene>
<feature type="transmembrane region" description="Helical" evidence="1">
    <location>
        <begin position="69"/>
        <end position="89"/>
    </location>
</feature>
<dbReference type="RefSeq" id="WP_073324820.1">
    <property type="nucleotide sequence ID" value="NZ_FQWD01000006.1"/>
</dbReference>
<protein>
    <submittedName>
        <fullName evidence="2">Uncharacterized protein</fullName>
    </submittedName>
</protein>
<dbReference type="EMBL" id="FQWD01000006">
    <property type="protein sequence ID" value="SHH13284.1"/>
    <property type="molecule type" value="Genomic_DNA"/>
</dbReference>
<evidence type="ECO:0000313" key="3">
    <source>
        <dbReference type="Proteomes" id="UP000184520"/>
    </source>
</evidence>
<sequence length="130" mass="15522">MEPDFSKYDLEDLYDIKESLDKEKFPERYSLLLDTIEKHPSKAAHIQAVESDNAMRELYNEYKEDKSQVWMLFRGVIVMFVTFRIMQYLEWSQNQQIMGAVIVVIAYATILISINEFKFKKFKDDFGKRT</sequence>
<reference evidence="3" key="1">
    <citation type="submission" date="2016-11" db="EMBL/GenBank/DDBJ databases">
        <authorList>
            <person name="Varghese N."/>
            <person name="Submissions S."/>
        </authorList>
    </citation>
    <scope>NUCLEOTIDE SEQUENCE [LARGE SCALE GENOMIC DNA]</scope>
    <source>
        <strain evidence="3">CGMCC 1.8995</strain>
    </source>
</reference>
<keyword evidence="1" id="KW-1133">Transmembrane helix</keyword>
<keyword evidence="1" id="KW-0472">Membrane</keyword>
<dbReference type="Proteomes" id="UP000184520">
    <property type="component" value="Unassembled WGS sequence"/>
</dbReference>
<dbReference type="AlphaFoldDB" id="A0A1M5QGE2"/>
<evidence type="ECO:0000313" key="2">
    <source>
        <dbReference type="EMBL" id="SHH13284.1"/>
    </source>
</evidence>
<feature type="transmembrane region" description="Helical" evidence="1">
    <location>
        <begin position="95"/>
        <end position="114"/>
    </location>
</feature>
<keyword evidence="3" id="KW-1185">Reference proteome</keyword>
<keyword evidence="1" id="KW-0812">Transmembrane</keyword>